<dbReference type="EMBL" id="CP093345">
    <property type="protein sequence ID" value="WOG91455.1"/>
    <property type="molecule type" value="Genomic_DNA"/>
</dbReference>
<dbReference type="SUPFAM" id="SSF54518">
    <property type="entry name" value="Tubby C-terminal domain-like"/>
    <property type="match status" value="1"/>
</dbReference>
<keyword evidence="2" id="KW-0812">Transmembrane</keyword>
<evidence type="ECO:0000256" key="1">
    <source>
        <dbReference type="ARBA" id="ARBA00005437"/>
    </source>
</evidence>
<reference evidence="3" key="1">
    <citation type="journal article" date="2016" name="Nat. Genet.">
        <title>A high-quality carrot genome assembly provides new insights into carotenoid accumulation and asterid genome evolution.</title>
        <authorList>
            <person name="Iorizzo M."/>
            <person name="Ellison S."/>
            <person name="Senalik D."/>
            <person name="Zeng P."/>
            <person name="Satapoomin P."/>
            <person name="Huang J."/>
            <person name="Bowman M."/>
            <person name="Iovene M."/>
            <person name="Sanseverino W."/>
            <person name="Cavagnaro P."/>
            <person name="Yildiz M."/>
            <person name="Macko-Podgorni A."/>
            <person name="Moranska E."/>
            <person name="Grzebelus E."/>
            <person name="Grzebelus D."/>
            <person name="Ashrafi H."/>
            <person name="Zheng Z."/>
            <person name="Cheng S."/>
            <person name="Spooner D."/>
            <person name="Van Deynze A."/>
            <person name="Simon P."/>
        </authorList>
    </citation>
    <scope>NUCLEOTIDE SEQUENCE</scope>
    <source>
        <tissue evidence="3">Leaf</tissue>
    </source>
</reference>
<name>A0AAF1AT68_DAUCS</name>
<keyword evidence="2" id="KW-1133">Transmembrane helix</keyword>
<dbReference type="Gene3D" id="2.40.160.200">
    <property type="entry name" value="LURP1-related"/>
    <property type="match status" value="1"/>
</dbReference>
<accession>A0AAF1AT68</accession>
<dbReference type="InterPro" id="IPR007612">
    <property type="entry name" value="LOR"/>
</dbReference>
<gene>
    <name evidence="3" type="ORF">DCAR_0310704</name>
</gene>
<keyword evidence="4" id="KW-1185">Reference proteome</keyword>
<dbReference type="PANTHER" id="PTHR31087:SF60">
    <property type="entry name" value="PROTEIN LURP-ONE-RELATED 5"/>
    <property type="match status" value="1"/>
</dbReference>
<organism evidence="3 4">
    <name type="scientific">Daucus carota subsp. sativus</name>
    <name type="common">Carrot</name>
    <dbReference type="NCBI Taxonomy" id="79200"/>
    <lineage>
        <taxon>Eukaryota</taxon>
        <taxon>Viridiplantae</taxon>
        <taxon>Streptophyta</taxon>
        <taxon>Embryophyta</taxon>
        <taxon>Tracheophyta</taxon>
        <taxon>Spermatophyta</taxon>
        <taxon>Magnoliopsida</taxon>
        <taxon>eudicotyledons</taxon>
        <taxon>Gunneridae</taxon>
        <taxon>Pentapetalae</taxon>
        <taxon>asterids</taxon>
        <taxon>campanulids</taxon>
        <taxon>Apiales</taxon>
        <taxon>Apiaceae</taxon>
        <taxon>Apioideae</taxon>
        <taxon>Scandiceae</taxon>
        <taxon>Daucinae</taxon>
        <taxon>Daucus</taxon>
        <taxon>Daucus sect. Daucus</taxon>
    </lineage>
</organism>
<keyword evidence="2" id="KW-0472">Membrane</keyword>
<reference evidence="3" key="2">
    <citation type="submission" date="2022-03" db="EMBL/GenBank/DDBJ databases">
        <title>Draft title - Genomic analysis of global carrot germplasm unveils the trajectory of domestication and the origin of high carotenoid orange carrot.</title>
        <authorList>
            <person name="Iorizzo M."/>
            <person name="Ellison S."/>
            <person name="Senalik D."/>
            <person name="Macko-Podgorni A."/>
            <person name="Grzebelus D."/>
            <person name="Bostan H."/>
            <person name="Rolling W."/>
            <person name="Curaba J."/>
            <person name="Simon P."/>
        </authorList>
    </citation>
    <scope>NUCLEOTIDE SEQUENCE</scope>
    <source>
        <tissue evidence="3">Leaf</tissue>
    </source>
</reference>
<dbReference type="InterPro" id="IPR025659">
    <property type="entry name" value="Tubby-like_C"/>
</dbReference>
<protein>
    <submittedName>
        <fullName evidence="3">Uncharacterized protein</fullName>
    </submittedName>
</protein>
<dbReference type="PANTHER" id="PTHR31087">
    <property type="match status" value="1"/>
</dbReference>
<dbReference type="InterPro" id="IPR038595">
    <property type="entry name" value="LOR_sf"/>
</dbReference>
<dbReference type="Pfam" id="PF04525">
    <property type="entry name" value="LOR"/>
    <property type="match status" value="1"/>
</dbReference>
<proteinExistence type="inferred from homology"/>
<feature type="transmembrane region" description="Helical" evidence="2">
    <location>
        <begin position="102"/>
        <end position="121"/>
    </location>
</feature>
<evidence type="ECO:0000256" key="2">
    <source>
        <dbReference type="SAM" id="Phobius"/>
    </source>
</evidence>
<dbReference type="AlphaFoldDB" id="A0AAF1AT68"/>
<evidence type="ECO:0000313" key="3">
    <source>
        <dbReference type="EMBL" id="WOG91455.1"/>
    </source>
</evidence>
<dbReference type="Proteomes" id="UP000077755">
    <property type="component" value="Chromosome 3"/>
</dbReference>
<comment type="similarity">
    <text evidence="1">Belongs to the LOR family.</text>
</comment>
<sequence>MKRSEVIVDGSFIYEKETQLTIRKTCLFFPGDGLTVYDCSGHLVFRVDTYATNASHRSELVLMDPSGRCLLTVRRKRLHHALHFQYPQFLLEGPKNSSSTQVMRFVCCFPLIFLMYSFPVMNL</sequence>
<evidence type="ECO:0000313" key="4">
    <source>
        <dbReference type="Proteomes" id="UP000077755"/>
    </source>
</evidence>